<gene>
    <name evidence="3" type="ORF">E5288_WYG007412</name>
</gene>
<keyword evidence="2" id="KW-0732">Signal</keyword>
<feature type="signal peptide" evidence="2">
    <location>
        <begin position="1"/>
        <end position="21"/>
    </location>
</feature>
<feature type="chain" id="PRO_5025689329" evidence="2">
    <location>
        <begin position="22"/>
        <end position="236"/>
    </location>
</feature>
<comment type="caution">
    <text evidence="3">The sequence shown here is derived from an EMBL/GenBank/DDBJ whole genome shotgun (WGS) entry which is preliminary data.</text>
</comment>
<dbReference type="EMBL" id="VBQZ03000199">
    <property type="protein sequence ID" value="MXQ97717.1"/>
    <property type="molecule type" value="Genomic_DNA"/>
</dbReference>
<protein>
    <submittedName>
        <fullName evidence="3">Uncharacterized protein</fullName>
    </submittedName>
</protein>
<evidence type="ECO:0000313" key="3">
    <source>
        <dbReference type="EMBL" id="MXQ97717.1"/>
    </source>
</evidence>
<evidence type="ECO:0000256" key="2">
    <source>
        <dbReference type="SAM" id="SignalP"/>
    </source>
</evidence>
<name>A0A6B0SAI9_9CETA</name>
<evidence type="ECO:0000256" key="1">
    <source>
        <dbReference type="SAM" id="MobiDB-lite"/>
    </source>
</evidence>
<reference evidence="3" key="1">
    <citation type="submission" date="2019-10" db="EMBL/GenBank/DDBJ databases">
        <title>The sequence and de novo assembly of the wild yak genome.</title>
        <authorList>
            <person name="Liu Y."/>
        </authorList>
    </citation>
    <scope>NUCLEOTIDE SEQUENCE [LARGE SCALE GENOMIC DNA]</scope>
    <source>
        <strain evidence="3">WY2019</strain>
    </source>
</reference>
<proteinExistence type="predicted"/>
<feature type="region of interest" description="Disordered" evidence="1">
    <location>
        <begin position="61"/>
        <end position="96"/>
    </location>
</feature>
<organism evidence="3 4">
    <name type="scientific">Bos mutus</name>
    <name type="common">wild yak</name>
    <dbReference type="NCBI Taxonomy" id="72004"/>
    <lineage>
        <taxon>Eukaryota</taxon>
        <taxon>Metazoa</taxon>
        <taxon>Chordata</taxon>
        <taxon>Craniata</taxon>
        <taxon>Vertebrata</taxon>
        <taxon>Euteleostomi</taxon>
        <taxon>Mammalia</taxon>
        <taxon>Eutheria</taxon>
        <taxon>Laurasiatheria</taxon>
        <taxon>Artiodactyla</taxon>
        <taxon>Ruminantia</taxon>
        <taxon>Pecora</taxon>
        <taxon>Bovidae</taxon>
        <taxon>Bovinae</taxon>
        <taxon>Bos</taxon>
    </lineage>
</organism>
<keyword evidence="4" id="KW-1185">Reference proteome</keyword>
<sequence length="236" mass="26831">MLRRSITLAALCMLIYGIVYCQDKNPGVEFPAPSPKSSTEKQEVGHLDLLIGAGDTLSSGLTLPGQCCSPRKKPGKEGENDSGTSESHTPELNLENEEDVQELVTVSGLCISKPYVISLLEQGKEPWMVLENEMRSPFPDWESIHETQELALKQCVCDDTLMERIASYEQECPIFGENWKCEDLFERQLLSQETFIRQERSALKENLTVEIDHRYNKPEKFVPLHSLEENIYDNHK</sequence>
<accession>A0A6B0SAI9</accession>
<evidence type="ECO:0000313" key="4">
    <source>
        <dbReference type="Proteomes" id="UP000322234"/>
    </source>
</evidence>
<dbReference type="Proteomes" id="UP000322234">
    <property type="component" value="Unassembled WGS sequence"/>
</dbReference>
<dbReference type="AlphaFoldDB" id="A0A6B0SAI9"/>